<sequence>MKEILKFFYFLIYILFVVLIGLLIPFERFDPYAKNLIFFIGFVGTWRYTWFFMNIVRAWAYKNIKFKAIRKEEENSGKEIDPEHVFILITTFRIGTSVSVEVYRAAIKEAINCGYNVTLIASIVEMSEERLVRQIFLEMDPPERVKLVITRIKGTGKRDGLAVGFRVVSNSPVNLYNSVVAVVDGDSILGEGVIKKSARLFGLNENLGALTTDEDARLEGKDFITDIYRKWYRLRFAQRNVTMSSLALGDRVLTLTGRMSMFRANIVADREFVETVQNDYFEHWRLGKIPFFTGDDKSSWFYVIKNGWDMLYVPDVVVYTIEEIPHRNFFIGSLMLMQRWFGNQYRTNERALKLPIEILGLYTWYALWDQRFTKWATPYGLMIAIFGAIHWGAYIFLAYIWWILLSRLIMTFAYSVSRKDILPSWPFFLYYNQVVGSFVKMYIWEHLYKQSWTRQKTKLAAGDRFTAWYQYVSSNLSLTMKLLLFIIIINILVQNITFDDIWAYLNWI</sequence>
<dbReference type="GO" id="GO:0050501">
    <property type="term" value="F:hyaluronan synthase activity"/>
    <property type="evidence" value="ECO:0007669"/>
    <property type="project" value="TreeGrafter"/>
</dbReference>
<dbReference type="GO" id="GO:0030213">
    <property type="term" value="P:hyaluronan biosynthetic process"/>
    <property type="evidence" value="ECO:0007669"/>
    <property type="project" value="TreeGrafter"/>
</dbReference>
<dbReference type="SUPFAM" id="SSF53448">
    <property type="entry name" value="Nucleotide-diphospho-sugar transferases"/>
    <property type="match status" value="1"/>
</dbReference>
<dbReference type="PANTHER" id="PTHR22913">
    <property type="entry name" value="HYALURONAN SYNTHASE"/>
    <property type="match status" value="1"/>
</dbReference>
<dbReference type="Proteomes" id="UP000003288">
    <property type="component" value="Unassembled WGS sequence"/>
</dbReference>
<evidence type="ECO:0000256" key="2">
    <source>
        <dbReference type="ARBA" id="ARBA00022475"/>
    </source>
</evidence>
<reference evidence="7 8" key="1">
    <citation type="journal article" date="2011" name="Stand. Genomic Sci.">
        <title>Draft genome sequence of Caminibacter mediatlanticus strain TB-2, an epsilonproteobacterium isolated from a deep-sea hydrothermal vent.</title>
        <authorList>
            <person name="Giovannelli D."/>
            <person name="Ferriera S."/>
            <person name="Johnson J."/>
            <person name="Kravitz S."/>
            <person name="Perez-Rodriguez I."/>
            <person name="Ricci J."/>
            <person name="O'Brien C."/>
            <person name="Voordeckers J.W."/>
            <person name="Bini E."/>
            <person name="Vetriani C."/>
        </authorList>
    </citation>
    <scope>NUCLEOTIDE SEQUENCE [LARGE SCALE GENOMIC DNA]</scope>
    <source>
        <strain evidence="7 8">TB-2</strain>
    </source>
</reference>
<dbReference type="GO" id="GO:0085029">
    <property type="term" value="P:extracellular matrix assembly"/>
    <property type="evidence" value="ECO:0007669"/>
    <property type="project" value="TreeGrafter"/>
</dbReference>
<evidence type="ECO:0000313" key="8">
    <source>
        <dbReference type="Proteomes" id="UP000003288"/>
    </source>
</evidence>
<keyword evidence="5 6" id="KW-0472">Membrane</keyword>
<name>A0AAI9AI21_9BACT</name>
<dbReference type="AlphaFoldDB" id="A0AAI9AI21"/>
<organism evidence="7 8">
    <name type="scientific">Caminibacter mediatlanticus TB-2</name>
    <dbReference type="NCBI Taxonomy" id="391592"/>
    <lineage>
        <taxon>Bacteria</taxon>
        <taxon>Pseudomonadati</taxon>
        <taxon>Campylobacterota</taxon>
        <taxon>Epsilonproteobacteria</taxon>
        <taxon>Nautiliales</taxon>
        <taxon>Nautiliaceae</taxon>
        <taxon>Caminibacter</taxon>
    </lineage>
</organism>
<evidence type="ECO:0000256" key="6">
    <source>
        <dbReference type="SAM" id="Phobius"/>
    </source>
</evidence>
<comment type="subcellular location">
    <subcellularLocation>
        <location evidence="1">Cell membrane</location>
    </subcellularLocation>
</comment>
<dbReference type="GO" id="GO:0005886">
    <property type="term" value="C:plasma membrane"/>
    <property type="evidence" value="ECO:0007669"/>
    <property type="project" value="UniProtKB-SubCell"/>
</dbReference>
<evidence type="ECO:0000256" key="3">
    <source>
        <dbReference type="ARBA" id="ARBA00022676"/>
    </source>
</evidence>
<comment type="caution">
    <text evidence="7">The sequence shown here is derived from an EMBL/GenBank/DDBJ whole genome shotgun (WGS) entry which is preliminary data.</text>
</comment>
<dbReference type="Pfam" id="PF13641">
    <property type="entry name" value="Glyco_tranf_2_3"/>
    <property type="match status" value="1"/>
</dbReference>
<feature type="transmembrane region" description="Helical" evidence="6">
    <location>
        <begin position="379"/>
        <end position="404"/>
    </location>
</feature>
<protein>
    <submittedName>
        <fullName evidence="7">Alginate biosynthesis protein Alg8</fullName>
    </submittedName>
</protein>
<dbReference type="RefSeq" id="WP_007473668.1">
    <property type="nucleotide sequence ID" value="NZ_ABCJ01000001.1"/>
</dbReference>
<feature type="transmembrane region" description="Helical" evidence="6">
    <location>
        <begin position="7"/>
        <end position="24"/>
    </location>
</feature>
<dbReference type="InterPro" id="IPR029044">
    <property type="entry name" value="Nucleotide-diphossugar_trans"/>
</dbReference>
<proteinExistence type="predicted"/>
<dbReference type="PANTHER" id="PTHR22913:SF12">
    <property type="entry name" value="MANNURONAN SYNTHASE"/>
    <property type="match status" value="1"/>
</dbReference>
<keyword evidence="3" id="KW-0328">Glycosyltransferase</keyword>
<evidence type="ECO:0000256" key="1">
    <source>
        <dbReference type="ARBA" id="ARBA00004236"/>
    </source>
</evidence>
<keyword evidence="4" id="KW-0808">Transferase</keyword>
<feature type="transmembrane region" description="Helical" evidence="6">
    <location>
        <begin position="36"/>
        <end position="60"/>
    </location>
</feature>
<dbReference type="EMBL" id="ABCJ01000001">
    <property type="protein sequence ID" value="EDM24596.1"/>
    <property type="molecule type" value="Genomic_DNA"/>
</dbReference>
<keyword evidence="6" id="KW-0812">Transmembrane</keyword>
<evidence type="ECO:0000256" key="4">
    <source>
        <dbReference type="ARBA" id="ARBA00022679"/>
    </source>
</evidence>
<evidence type="ECO:0000313" key="7">
    <source>
        <dbReference type="EMBL" id="EDM24596.1"/>
    </source>
</evidence>
<keyword evidence="2" id="KW-1003">Cell membrane</keyword>
<accession>A0AAI9AI21</accession>
<keyword evidence="6" id="KW-1133">Transmembrane helix</keyword>
<evidence type="ECO:0000256" key="5">
    <source>
        <dbReference type="ARBA" id="ARBA00023136"/>
    </source>
</evidence>
<gene>
    <name evidence="7" type="ORF">CMTB2_03733</name>
</gene>
<feature type="transmembrane region" description="Helical" evidence="6">
    <location>
        <begin position="482"/>
        <end position="505"/>
    </location>
</feature>